<dbReference type="EMBL" id="BARW01000989">
    <property type="protein sequence ID" value="GAI71526.1"/>
    <property type="molecule type" value="Genomic_DNA"/>
</dbReference>
<feature type="domain" description="Tyr recombinase" evidence="3">
    <location>
        <begin position="1"/>
        <end position="185"/>
    </location>
</feature>
<keyword evidence="2" id="KW-0233">DNA recombination</keyword>
<accession>X1RXA8</accession>
<comment type="caution">
    <text evidence="4">The sequence shown here is derived from an EMBL/GenBank/DDBJ whole genome shotgun (WGS) entry which is preliminary data.</text>
</comment>
<dbReference type="GO" id="GO:0006310">
    <property type="term" value="P:DNA recombination"/>
    <property type="evidence" value="ECO:0007669"/>
    <property type="project" value="UniProtKB-KW"/>
</dbReference>
<dbReference type="Gene3D" id="1.10.443.10">
    <property type="entry name" value="Intergrase catalytic core"/>
    <property type="match status" value="1"/>
</dbReference>
<evidence type="ECO:0000256" key="1">
    <source>
        <dbReference type="ARBA" id="ARBA00023125"/>
    </source>
</evidence>
<dbReference type="InterPro" id="IPR011010">
    <property type="entry name" value="DNA_brk_join_enz"/>
</dbReference>
<dbReference type="GO" id="GO:0015074">
    <property type="term" value="P:DNA integration"/>
    <property type="evidence" value="ECO:0007669"/>
    <property type="project" value="InterPro"/>
</dbReference>
<dbReference type="AlphaFoldDB" id="X1RXA8"/>
<gene>
    <name evidence="4" type="ORF">S12H4_03502</name>
</gene>
<feature type="non-terminal residue" evidence="4">
    <location>
        <position position="1"/>
    </location>
</feature>
<dbReference type="GO" id="GO:0003677">
    <property type="term" value="F:DNA binding"/>
    <property type="evidence" value="ECO:0007669"/>
    <property type="project" value="UniProtKB-KW"/>
</dbReference>
<evidence type="ECO:0000313" key="4">
    <source>
        <dbReference type="EMBL" id="GAI71526.1"/>
    </source>
</evidence>
<evidence type="ECO:0000259" key="3">
    <source>
        <dbReference type="PROSITE" id="PS51898"/>
    </source>
</evidence>
<dbReference type="PANTHER" id="PTHR30349:SF41">
    <property type="entry name" value="INTEGRASE_RECOMBINASE PROTEIN MJ0367-RELATED"/>
    <property type="match status" value="1"/>
</dbReference>
<reference evidence="4" key="1">
    <citation type="journal article" date="2014" name="Front. Microbiol.">
        <title>High frequency of phylogenetically diverse reductive dehalogenase-homologous genes in deep subseafloor sedimentary metagenomes.</title>
        <authorList>
            <person name="Kawai M."/>
            <person name="Futagami T."/>
            <person name="Toyoda A."/>
            <person name="Takaki Y."/>
            <person name="Nishi S."/>
            <person name="Hori S."/>
            <person name="Arai W."/>
            <person name="Tsubouchi T."/>
            <person name="Morono Y."/>
            <person name="Uchiyama I."/>
            <person name="Ito T."/>
            <person name="Fujiyama A."/>
            <person name="Inagaki F."/>
            <person name="Takami H."/>
        </authorList>
    </citation>
    <scope>NUCLEOTIDE SEQUENCE</scope>
    <source>
        <strain evidence="4">Expedition CK06-06</strain>
    </source>
</reference>
<dbReference type="PROSITE" id="PS51898">
    <property type="entry name" value="TYR_RECOMBINASE"/>
    <property type="match status" value="1"/>
</dbReference>
<dbReference type="InterPro" id="IPR002104">
    <property type="entry name" value="Integrase_catalytic"/>
</dbReference>
<protein>
    <recommendedName>
        <fullName evidence="3">Tyr recombinase domain-containing protein</fullName>
    </recommendedName>
</protein>
<name>X1RXA8_9ZZZZ</name>
<keyword evidence="1" id="KW-0238">DNA-binding</keyword>
<dbReference type="Pfam" id="PF00589">
    <property type="entry name" value="Phage_integrase"/>
    <property type="match status" value="1"/>
</dbReference>
<sequence>ECDTLLSHLQNYPAEYDGQLRAIRDSCIALVMLDAGLRVSEVISIRRGDVGWGDIVNRNIRVPAHIAKRGSARTIPVTLRLQGLIELMQLNIWIPFEWKPEQTAFFNLKTGRPLTKQGVGRIIRNAGRVSLHRNIHPHTLRHTFATNLMRTTNARVVQQLLGHKNLSSTQIYCHPNQQDLKKAIDTLPAGK</sequence>
<dbReference type="InterPro" id="IPR013762">
    <property type="entry name" value="Integrase-like_cat_sf"/>
</dbReference>
<dbReference type="PANTHER" id="PTHR30349">
    <property type="entry name" value="PHAGE INTEGRASE-RELATED"/>
    <property type="match status" value="1"/>
</dbReference>
<proteinExistence type="predicted"/>
<dbReference type="SUPFAM" id="SSF56349">
    <property type="entry name" value="DNA breaking-rejoining enzymes"/>
    <property type="match status" value="1"/>
</dbReference>
<organism evidence="4">
    <name type="scientific">marine sediment metagenome</name>
    <dbReference type="NCBI Taxonomy" id="412755"/>
    <lineage>
        <taxon>unclassified sequences</taxon>
        <taxon>metagenomes</taxon>
        <taxon>ecological metagenomes</taxon>
    </lineage>
</organism>
<dbReference type="InterPro" id="IPR050090">
    <property type="entry name" value="Tyrosine_recombinase_XerCD"/>
</dbReference>
<evidence type="ECO:0000256" key="2">
    <source>
        <dbReference type="ARBA" id="ARBA00023172"/>
    </source>
</evidence>